<dbReference type="RefSeq" id="WP_058899192.1">
    <property type="nucleotide sequence ID" value="NZ_CP013068.1"/>
</dbReference>
<protein>
    <submittedName>
        <fullName evidence="8">Rubredoxin</fullName>
    </submittedName>
</protein>
<sequence length="284" mass="30915">MTRFEGSYLGANDRISPLAIMECKICWTPYDPAEGDDTRQVLPGTPFQALPEDWKCPGCDAPKHQFMVREDPGSPALMAEQDIAGRTSMLVADFKDVWLSKMRDVPLINQALHVEAIGFRLHEGRPLGVLITPWFMNLVLLPGPGDDWSDLVQGTKEVIGFPSGDYEFLHNRRDLTGGYKACSLFSPMGDFNSQMQAQDVARAVMMALFDPANRDETNRAADIRAAREAELAPPPGMPEAGSEGDPAGEQGVTETAPSRRRLITAGLASEPASVAAAPETGERD</sequence>
<dbReference type="PRINTS" id="PR00163">
    <property type="entry name" value="RUBREDOXIN"/>
</dbReference>
<dbReference type="GO" id="GO:0005506">
    <property type="term" value="F:iron ion binding"/>
    <property type="evidence" value="ECO:0007669"/>
    <property type="project" value="InterPro"/>
</dbReference>
<feature type="region of interest" description="Disordered" evidence="6">
    <location>
        <begin position="229"/>
        <end position="284"/>
    </location>
</feature>
<dbReference type="NCBIfam" id="TIGR03993">
    <property type="entry name" value="hydrog_HybE"/>
    <property type="match status" value="1"/>
</dbReference>
<feature type="compositionally biased region" description="Low complexity" evidence="6">
    <location>
        <begin position="268"/>
        <end position="284"/>
    </location>
</feature>
<evidence type="ECO:0000313" key="8">
    <source>
        <dbReference type="EMBL" id="ALV27892.1"/>
    </source>
</evidence>
<evidence type="ECO:0000256" key="2">
    <source>
        <dbReference type="ARBA" id="ARBA00022448"/>
    </source>
</evidence>
<evidence type="ECO:0000256" key="4">
    <source>
        <dbReference type="ARBA" id="ARBA00022982"/>
    </source>
</evidence>
<dbReference type="InterPro" id="IPR038530">
    <property type="entry name" value="NiFe-hyd_HybE_sf"/>
</dbReference>
<dbReference type="InterPro" id="IPR050526">
    <property type="entry name" value="Rubredoxin_ET"/>
</dbReference>
<evidence type="ECO:0000259" key="7">
    <source>
        <dbReference type="PROSITE" id="PS50903"/>
    </source>
</evidence>
<keyword evidence="4" id="KW-0249">Electron transport</keyword>
<dbReference type="Gene3D" id="3.30.1460.40">
    <property type="entry name" value="[NiFe]-hydrogenase assembly chaperone, HybE"/>
    <property type="match status" value="1"/>
</dbReference>
<name>A0A0U3PUS2_9HYPH</name>
<dbReference type="GO" id="GO:0043448">
    <property type="term" value="P:alkane catabolic process"/>
    <property type="evidence" value="ECO:0007669"/>
    <property type="project" value="TreeGrafter"/>
</dbReference>
<evidence type="ECO:0000313" key="9">
    <source>
        <dbReference type="Proteomes" id="UP000064921"/>
    </source>
</evidence>
<dbReference type="InterPro" id="IPR023994">
    <property type="entry name" value="NiFe-hyd_HybE"/>
</dbReference>
<dbReference type="PANTHER" id="PTHR47627">
    <property type="entry name" value="RUBREDOXIN"/>
    <property type="match status" value="1"/>
</dbReference>
<evidence type="ECO:0000256" key="6">
    <source>
        <dbReference type="SAM" id="MobiDB-lite"/>
    </source>
</evidence>
<evidence type="ECO:0000256" key="3">
    <source>
        <dbReference type="ARBA" id="ARBA00022723"/>
    </source>
</evidence>
<dbReference type="SUPFAM" id="SSF57802">
    <property type="entry name" value="Rubredoxin-like"/>
    <property type="match status" value="1"/>
</dbReference>
<dbReference type="STRING" id="121719.APZ00_13150"/>
<keyword evidence="9" id="KW-1185">Reference proteome</keyword>
<dbReference type="Gene3D" id="2.20.28.10">
    <property type="match status" value="1"/>
</dbReference>
<dbReference type="Pfam" id="PF00301">
    <property type="entry name" value="Rubredoxin"/>
    <property type="match status" value="1"/>
</dbReference>
<dbReference type="Pfam" id="PF11939">
    <property type="entry name" value="NiFe-hyd_HybE"/>
    <property type="match status" value="1"/>
</dbReference>
<reference evidence="8 9" key="1">
    <citation type="submission" date="2015-10" db="EMBL/GenBank/DDBJ databases">
        <title>The world's first case of liver abscess caused by Pannonibacter phragmitetus.</title>
        <authorList>
            <person name="Ming D."/>
            <person name="Wang M."/>
            <person name="Zhou Y."/>
            <person name="Jiang T."/>
            <person name="Hu S."/>
        </authorList>
    </citation>
    <scope>NUCLEOTIDE SEQUENCE [LARGE SCALE GENOMIC DNA]</scope>
    <source>
        <strain evidence="8 9">31801</strain>
    </source>
</reference>
<keyword evidence="2" id="KW-0813">Transport</keyword>
<organism evidence="8 9">
    <name type="scientific">Pannonibacter phragmitetus</name>
    <dbReference type="NCBI Taxonomy" id="121719"/>
    <lineage>
        <taxon>Bacteria</taxon>
        <taxon>Pseudomonadati</taxon>
        <taxon>Pseudomonadota</taxon>
        <taxon>Alphaproteobacteria</taxon>
        <taxon>Hyphomicrobiales</taxon>
        <taxon>Stappiaceae</taxon>
        <taxon>Pannonibacter</taxon>
    </lineage>
</organism>
<dbReference type="InterPro" id="IPR018527">
    <property type="entry name" value="Rubredoxin_Fe_BS"/>
</dbReference>
<dbReference type="PROSITE" id="PS00202">
    <property type="entry name" value="RUBREDOXIN"/>
    <property type="match status" value="1"/>
</dbReference>
<proteinExistence type="predicted"/>
<dbReference type="KEGG" id="pphr:APZ00_13150"/>
<dbReference type="PANTHER" id="PTHR47627:SF1">
    <property type="entry name" value="RUBREDOXIN-1-RELATED"/>
    <property type="match status" value="1"/>
</dbReference>
<dbReference type="AlphaFoldDB" id="A0A0U3PUS2"/>
<gene>
    <name evidence="8" type="ORF">APZ00_13150</name>
</gene>
<dbReference type="GO" id="GO:0009055">
    <property type="term" value="F:electron transfer activity"/>
    <property type="evidence" value="ECO:0007669"/>
    <property type="project" value="TreeGrafter"/>
</dbReference>
<dbReference type="EMBL" id="CP013068">
    <property type="protein sequence ID" value="ALV27892.1"/>
    <property type="molecule type" value="Genomic_DNA"/>
</dbReference>
<keyword evidence="3" id="KW-0479">Metal-binding</keyword>
<dbReference type="PROSITE" id="PS50903">
    <property type="entry name" value="RUBREDOXIN_LIKE"/>
    <property type="match status" value="1"/>
</dbReference>
<dbReference type="Proteomes" id="UP000064921">
    <property type="component" value="Chromosome"/>
</dbReference>
<dbReference type="CDD" id="cd00730">
    <property type="entry name" value="rubredoxin"/>
    <property type="match status" value="1"/>
</dbReference>
<dbReference type="InterPro" id="IPR024935">
    <property type="entry name" value="Rubredoxin_dom"/>
</dbReference>
<dbReference type="InterPro" id="IPR024934">
    <property type="entry name" value="Rubredoxin-like_dom"/>
</dbReference>
<keyword evidence="5" id="KW-0408">Iron</keyword>
<feature type="domain" description="Rubredoxin-like" evidence="7">
    <location>
        <begin position="18"/>
        <end position="69"/>
    </location>
</feature>
<evidence type="ECO:0000256" key="1">
    <source>
        <dbReference type="ARBA" id="ARBA00001965"/>
    </source>
</evidence>
<comment type="cofactor">
    <cofactor evidence="1">
        <name>Fe(3+)</name>
        <dbReference type="ChEBI" id="CHEBI:29034"/>
    </cofactor>
</comment>
<evidence type="ECO:0000256" key="5">
    <source>
        <dbReference type="ARBA" id="ARBA00023004"/>
    </source>
</evidence>
<accession>A0A0U3PUS2</accession>